<keyword evidence="3" id="KW-1185">Reference proteome</keyword>
<dbReference type="Pfam" id="PF07238">
    <property type="entry name" value="PilZ"/>
    <property type="match status" value="1"/>
</dbReference>
<dbReference type="InterPro" id="IPR009875">
    <property type="entry name" value="PilZ_domain"/>
</dbReference>
<accession>A0ABM7W8S3</accession>
<dbReference type="RefSeq" id="WP_284154407.1">
    <property type="nucleotide sequence ID" value="NZ_AP025516.1"/>
</dbReference>
<feature type="domain" description="PilZ" evidence="1">
    <location>
        <begin position="102"/>
        <end position="209"/>
    </location>
</feature>
<dbReference type="Proteomes" id="UP000830055">
    <property type="component" value="Chromosome"/>
</dbReference>
<proteinExistence type="predicted"/>
<sequence length="224" mass="25311">MSHSITSIVRAIKDSALAKLRITAANGEILHIDSIYKESESPSFFLVFAPHAFPKDAEVKQKCSVAISSGEDPITLTAVVESFKGDRSLEMRAVDTIDPVSLREYFRVTVSTPIHASFQPTEEDTRQRPWQAHGTTIDLSGTGVLAVFPIEFENKNNIFLDLTMPDGSQRVSCVGRVVRVKKLRKARYQIALHFEHISRKNRDIIITACLQEQRRQLRLRMESM</sequence>
<protein>
    <recommendedName>
        <fullName evidence="1">PilZ domain-containing protein</fullName>
    </recommendedName>
</protein>
<organism evidence="2 3">
    <name type="scientific">Desulfofustis limnaeus</name>
    <dbReference type="NCBI Taxonomy" id="2740163"/>
    <lineage>
        <taxon>Bacteria</taxon>
        <taxon>Pseudomonadati</taxon>
        <taxon>Thermodesulfobacteriota</taxon>
        <taxon>Desulfobulbia</taxon>
        <taxon>Desulfobulbales</taxon>
        <taxon>Desulfocapsaceae</taxon>
        <taxon>Desulfofustis</taxon>
    </lineage>
</organism>
<gene>
    <name evidence="2" type="ORF">DPPLL_17420</name>
</gene>
<dbReference type="Gene3D" id="2.40.10.220">
    <property type="entry name" value="predicted glycosyltransferase like domains"/>
    <property type="match status" value="1"/>
</dbReference>
<reference evidence="2 3" key="1">
    <citation type="submission" date="2022-01" db="EMBL/GenBank/DDBJ databases">
        <title>Desulfofustis limnae sp. nov., a novel mesophilic sulfate-reducing bacterium isolated from marsh soil.</title>
        <authorList>
            <person name="Watanabe M."/>
            <person name="Takahashi A."/>
            <person name="Kojima H."/>
            <person name="Fukui M."/>
        </authorList>
    </citation>
    <scope>NUCLEOTIDE SEQUENCE [LARGE SCALE GENOMIC DNA]</scope>
    <source>
        <strain evidence="2 3">PPLL</strain>
    </source>
</reference>
<evidence type="ECO:0000313" key="3">
    <source>
        <dbReference type="Proteomes" id="UP000830055"/>
    </source>
</evidence>
<evidence type="ECO:0000313" key="2">
    <source>
        <dbReference type="EMBL" id="BDD87377.1"/>
    </source>
</evidence>
<evidence type="ECO:0000259" key="1">
    <source>
        <dbReference type="Pfam" id="PF07238"/>
    </source>
</evidence>
<name>A0ABM7W8S3_9BACT</name>
<dbReference type="EMBL" id="AP025516">
    <property type="protein sequence ID" value="BDD87377.1"/>
    <property type="molecule type" value="Genomic_DNA"/>
</dbReference>